<evidence type="ECO:0000313" key="2">
    <source>
        <dbReference type="EMBL" id="SNQ52127.1"/>
    </source>
</evidence>
<dbReference type="PROSITE" id="PS51747">
    <property type="entry name" value="CYT_DCMP_DEAMINASES_2"/>
    <property type="match status" value="1"/>
</dbReference>
<protein>
    <submittedName>
        <fullName evidence="2">Cytosine/adenosine deaminase</fullName>
    </submittedName>
</protein>
<dbReference type="Pfam" id="PF00383">
    <property type="entry name" value="dCMP_cyt_deam_1"/>
    <property type="match status" value="1"/>
</dbReference>
<reference evidence="2 3" key="1">
    <citation type="submission" date="2017-06" db="EMBL/GenBank/DDBJ databases">
        <authorList>
            <person name="Kim H.J."/>
            <person name="Triplett B.A."/>
        </authorList>
    </citation>
    <scope>NUCLEOTIDE SEQUENCE [LARGE SCALE GENOMIC DNA]</scope>
    <source>
        <strain evidence="2">FRACA_ARgP5</strain>
    </source>
</reference>
<evidence type="ECO:0000313" key="3">
    <source>
        <dbReference type="Proteomes" id="UP000234331"/>
    </source>
</evidence>
<keyword evidence="3" id="KW-1185">Reference proteome</keyword>
<dbReference type="SUPFAM" id="SSF53927">
    <property type="entry name" value="Cytidine deaminase-like"/>
    <property type="match status" value="1"/>
</dbReference>
<dbReference type="PANTHER" id="PTHR11079">
    <property type="entry name" value="CYTOSINE DEAMINASE FAMILY MEMBER"/>
    <property type="match status" value="1"/>
</dbReference>
<evidence type="ECO:0000259" key="1">
    <source>
        <dbReference type="PROSITE" id="PS51747"/>
    </source>
</evidence>
<dbReference type="InterPro" id="IPR002125">
    <property type="entry name" value="CMP_dCMP_dom"/>
</dbReference>
<dbReference type="AlphaFoldDB" id="A0A2I2L2N4"/>
<sequence>MESVWRLVMALAWDAYRAGSLPVGAVVLDGDGVMVGRGRSTRHEDLAVPGQLSNSRIAHAEINALAQLPCRGVSFGDHTLVTNVEPCCLCMGAALQTGVGTLHYGWRDPYAGAATSMTVRNPQVSRRGLTVVEPADETVEAVTGLLATCHYFYRRPGRGAAGVAWRDERPDLVTTAARPSVAAAIDRAVAREADIDTLIDELRPLLGLASMDS</sequence>
<dbReference type="InterPro" id="IPR016193">
    <property type="entry name" value="Cytidine_deaminase-like"/>
</dbReference>
<dbReference type="PANTHER" id="PTHR11079:SF202">
    <property type="entry name" value="TRNA-SPECIFIC ADENOSINE DEAMINASE"/>
    <property type="match status" value="1"/>
</dbReference>
<proteinExistence type="predicted"/>
<dbReference type="GO" id="GO:0002100">
    <property type="term" value="P:tRNA wobble adenosine to inosine editing"/>
    <property type="evidence" value="ECO:0007669"/>
    <property type="project" value="TreeGrafter"/>
</dbReference>
<dbReference type="CDD" id="cd01285">
    <property type="entry name" value="nucleoside_deaminase"/>
    <property type="match status" value="1"/>
</dbReference>
<dbReference type="Gene3D" id="3.40.140.10">
    <property type="entry name" value="Cytidine Deaminase, domain 2"/>
    <property type="match status" value="1"/>
</dbReference>
<gene>
    <name evidence="2" type="ORF">FRACA_920020</name>
</gene>
<dbReference type="Proteomes" id="UP000234331">
    <property type="component" value="Unassembled WGS sequence"/>
</dbReference>
<feature type="domain" description="CMP/dCMP-type deaminase" evidence="1">
    <location>
        <begin position="1"/>
        <end position="117"/>
    </location>
</feature>
<accession>A0A2I2L2N4</accession>
<name>A0A2I2L2N4_9ACTN</name>
<dbReference type="OrthoDB" id="9802676at2"/>
<dbReference type="GO" id="GO:0052717">
    <property type="term" value="F:tRNA-specific adenosine-34 deaminase activity"/>
    <property type="evidence" value="ECO:0007669"/>
    <property type="project" value="TreeGrafter"/>
</dbReference>
<dbReference type="RefSeq" id="WP_101836367.1">
    <property type="nucleotide sequence ID" value="NZ_FZMO01000561.1"/>
</dbReference>
<dbReference type="EMBL" id="FZMO01000561">
    <property type="protein sequence ID" value="SNQ52127.1"/>
    <property type="molecule type" value="Genomic_DNA"/>
</dbReference>
<organism evidence="2 3">
    <name type="scientific">Frankia canadensis</name>
    <dbReference type="NCBI Taxonomy" id="1836972"/>
    <lineage>
        <taxon>Bacteria</taxon>
        <taxon>Bacillati</taxon>
        <taxon>Actinomycetota</taxon>
        <taxon>Actinomycetes</taxon>
        <taxon>Frankiales</taxon>
        <taxon>Frankiaceae</taxon>
        <taxon>Frankia</taxon>
    </lineage>
</organism>